<evidence type="ECO:0000256" key="5">
    <source>
        <dbReference type="ARBA" id="ARBA00023125"/>
    </source>
</evidence>
<evidence type="ECO:0000256" key="3">
    <source>
        <dbReference type="ARBA" id="ARBA00023012"/>
    </source>
</evidence>
<evidence type="ECO:0000256" key="7">
    <source>
        <dbReference type="PROSITE-ProRule" id="PRU00339"/>
    </source>
</evidence>
<feature type="domain" description="OmpR/PhoB-type" evidence="10">
    <location>
        <begin position="1"/>
        <end position="99"/>
    </location>
</feature>
<evidence type="ECO:0000256" key="1">
    <source>
        <dbReference type="ARBA" id="ARBA00005820"/>
    </source>
</evidence>
<dbReference type="GO" id="GO:0000160">
    <property type="term" value="P:phosphorelay signal transduction system"/>
    <property type="evidence" value="ECO:0007669"/>
    <property type="project" value="UniProtKB-KW"/>
</dbReference>
<keyword evidence="12" id="KW-1185">Reference proteome</keyword>
<dbReference type="Gene3D" id="1.25.40.10">
    <property type="entry name" value="Tetratricopeptide repeat domain"/>
    <property type="match status" value="3"/>
</dbReference>
<dbReference type="PROSITE" id="PS50005">
    <property type="entry name" value="TPR"/>
    <property type="match status" value="2"/>
</dbReference>
<keyword evidence="3" id="KW-0902">Two-component regulatory system</keyword>
<keyword evidence="7" id="KW-0802">TPR repeat</keyword>
<dbReference type="Pfam" id="PF13424">
    <property type="entry name" value="TPR_12"/>
    <property type="match status" value="3"/>
</dbReference>
<dbReference type="SMART" id="SM01043">
    <property type="entry name" value="BTAD"/>
    <property type="match status" value="1"/>
</dbReference>
<dbReference type="SUPFAM" id="SSF48452">
    <property type="entry name" value="TPR-like"/>
    <property type="match status" value="3"/>
</dbReference>
<evidence type="ECO:0000256" key="2">
    <source>
        <dbReference type="ARBA" id="ARBA00022737"/>
    </source>
</evidence>
<dbReference type="InterPro" id="IPR036388">
    <property type="entry name" value="WH-like_DNA-bd_sf"/>
</dbReference>
<dbReference type="InterPro" id="IPR019734">
    <property type="entry name" value="TPR_rpt"/>
</dbReference>
<dbReference type="Pfam" id="PF03704">
    <property type="entry name" value="BTAD"/>
    <property type="match status" value="1"/>
</dbReference>
<evidence type="ECO:0000256" key="6">
    <source>
        <dbReference type="ARBA" id="ARBA00023163"/>
    </source>
</evidence>
<dbReference type="STRING" id="380248.SAMN05216251_106178"/>
<comment type="similarity">
    <text evidence="1">Belongs to the AfsR/DnrI/RedD regulatory family.</text>
</comment>
<dbReference type="PANTHER" id="PTHR35807">
    <property type="entry name" value="TRANSCRIPTIONAL REGULATOR REDD-RELATED"/>
    <property type="match status" value="1"/>
</dbReference>
<dbReference type="InterPro" id="IPR051677">
    <property type="entry name" value="AfsR-DnrI-RedD_regulator"/>
</dbReference>
<dbReference type="InterPro" id="IPR002182">
    <property type="entry name" value="NB-ARC"/>
</dbReference>
<dbReference type="PROSITE" id="PS51755">
    <property type="entry name" value="OMPR_PHOB"/>
    <property type="match status" value="1"/>
</dbReference>
<dbReference type="Gene3D" id="3.40.50.300">
    <property type="entry name" value="P-loop containing nucleotide triphosphate hydrolases"/>
    <property type="match status" value="1"/>
</dbReference>
<dbReference type="InterPro" id="IPR005158">
    <property type="entry name" value="BTAD"/>
</dbReference>
<keyword evidence="4" id="KW-0805">Transcription regulation</keyword>
<dbReference type="InterPro" id="IPR001867">
    <property type="entry name" value="OmpR/PhoB-type_DNA-bd"/>
</dbReference>
<dbReference type="GO" id="GO:0003677">
    <property type="term" value="F:DNA binding"/>
    <property type="evidence" value="ECO:0007669"/>
    <property type="project" value="UniProtKB-UniRule"/>
</dbReference>
<dbReference type="GO" id="GO:0006355">
    <property type="term" value="P:regulation of DNA-templated transcription"/>
    <property type="evidence" value="ECO:0007669"/>
    <property type="project" value="InterPro"/>
</dbReference>
<organism evidence="11 12">
    <name type="scientific">Actinacidiphila alni</name>
    <dbReference type="NCBI Taxonomy" id="380248"/>
    <lineage>
        <taxon>Bacteria</taxon>
        <taxon>Bacillati</taxon>
        <taxon>Actinomycetota</taxon>
        <taxon>Actinomycetes</taxon>
        <taxon>Kitasatosporales</taxon>
        <taxon>Streptomycetaceae</taxon>
        <taxon>Actinacidiphila</taxon>
    </lineage>
</organism>
<feature type="DNA-binding region" description="OmpR/PhoB-type" evidence="8">
    <location>
        <begin position="1"/>
        <end position="99"/>
    </location>
</feature>
<gene>
    <name evidence="11" type="ORF">SAMN05216251_106178</name>
</gene>
<evidence type="ECO:0000313" key="12">
    <source>
        <dbReference type="Proteomes" id="UP000199323"/>
    </source>
</evidence>
<evidence type="ECO:0000256" key="9">
    <source>
        <dbReference type="SAM" id="MobiDB-lite"/>
    </source>
</evidence>
<dbReference type="InterPro" id="IPR042197">
    <property type="entry name" value="Apaf_helical"/>
</dbReference>
<accession>A0A1I2EFG4</accession>
<dbReference type="SMART" id="SM00028">
    <property type="entry name" value="TPR"/>
    <property type="match status" value="7"/>
</dbReference>
<dbReference type="AlphaFoldDB" id="A0A1I2EFG4"/>
<dbReference type="EMBL" id="FONG01000006">
    <property type="protein sequence ID" value="SFE91423.1"/>
    <property type="molecule type" value="Genomic_DNA"/>
</dbReference>
<dbReference type="SUPFAM" id="SSF52540">
    <property type="entry name" value="P-loop containing nucleoside triphosphate hydrolases"/>
    <property type="match status" value="1"/>
</dbReference>
<dbReference type="PANTHER" id="PTHR35807:SF1">
    <property type="entry name" value="TRANSCRIPTIONAL REGULATOR REDD"/>
    <property type="match status" value="1"/>
</dbReference>
<evidence type="ECO:0000256" key="8">
    <source>
        <dbReference type="PROSITE-ProRule" id="PRU01091"/>
    </source>
</evidence>
<dbReference type="OrthoDB" id="581105at2"/>
<dbReference type="SMART" id="SM00862">
    <property type="entry name" value="Trans_reg_C"/>
    <property type="match status" value="1"/>
</dbReference>
<feature type="repeat" description="TPR" evidence="7">
    <location>
        <begin position="777"/>
        <end position="810"/>
    </location>
</feature>
<dbReference type="Proteomes" id="UP000199323">
    <property type="component" value="Unassembled WGS sequence"/>
</dbReference>
<feature type="region of interest" description="Disordered" evidence="9">
    <location>
        <begin position="271"/>
        <end position="296"/>
    </location>
</feature>
<dbReference type="InterPro" id="IPR016032">
    <property type="entry name" value="Sig_transdc_resp-reg_C-effctor"/>
</dbReference>
<evidence type="ECO:0000256" key="4">
    <source>
        <dbReference type="ARBA" id="ARBA00023015"/>
    </source>
</evidence>
<feature type="repeat" description="TPR" evidence="7">
    <location>
        <begin position="855"/>
        <end position="888"/>
    </location>
</feature>
<dbReference type="Pfam" id="PF00486">
    <property type="entry name" value="Trans_reg_C"/>
    <property type="match status" value="1"/>
</dbReference>
<keyword evidence="2" id="KW-0677">Repeat</keyword>
<dbReference type="InterPro" id="IPR011990">
    <property type="entry name" value="TPR-like_helical_dom_sf"/>
</dbReference>
<dbReference type="Pfam" id="PF00931">
    <property type="entry name" value="NB-ARC"/>
    <property type="match status" value="1"/>
</dbReference>
<dbReference type="PRINTS" id="PR00364">
    <property type="entry name" value="DISEASERSIST"/>
</dbReference>
<proteinExistence type="inferred from homology"/>
<protein>
    <submittedName>
        <fullName evidence="11">DNA-binding transcriptional activator of the SARP family</fullName>
    </submittedName>
</protein>
<keyword evidence="5 8" id="KW-0238">DNA-binding</keyword>
<dbReference type="RefSeq" id="WP_093713555.1">
    <property type="nucleotide sequence ID" value="NZ_FONG01000006.1"/>
</dbReference>
<dbReference type="InterPro" id="IPR027417">
    <property type="entry name" value="P-loop_NTPase"/>
</dbReference>
<dbReference type="Gene3D" id="1.10.8.430">
    <property type="entry name" value="Helical domain of apoptotic protease-activating factors"/>
    <property type="match status" value="1"/>
</dbReference>
<dbReference type="GO" id="GO:0043531">
    <property type="term" value="F:ADP binding"/>
    <property type="evidence" value="ECO:0007669"/>
    <property type="project" value="InterPro"/>
</dbReference>
<reference evidence="11 12" key="1">
    <citation type="submission" date="2016-10" db="EMBL/GenBank/DDBJ databases">
        <authorList>
            <person name="de Groot N.N."/>
        </authorList>
    </citation>
    <scope>NUCLEOTIDE SEQUENCE [LARGE SCALE GENOMIC DNA]</scope>
    <source>
        <strain evidence="11 12">CGMCC 4.3510</strain>
    </source>
</reference>
<dbReference type="SUPFAM" id="SSF46894">
    <property type="entry name" value="C-terminal effector domain of the bipartite response regulators"/>
    <property type="match status" value="1"/>
</dbReference>
<evidence type="ECO:0000313" key="11">
    <source>
        <dbReference type="EMBL" id="SFE91423.1"/>
    </source>
</evidence>
<evidence type="ECO:0000259" key="10">
    <source>
        <dbReference type="PROSITE" id="PS51755"/>
    </source>
</evidence>
<dbReference type="Gene3D" id="1.10.10.10">
    <property type="entry name" value="Winged helix-like DNA-binding domain superfamily/Winged helix DNA-binding domain"/>
    <property type="match status" value="1"/>
</dbReference>
<name>A0A1I2EFG4_9ACTN</name>
<keyword evidence="6" id="KW-0804">Transcription</keyword>
<sequence>MEIHLLGAIGLSANGTVLPLGSDRERCLLASLALDVGRPVARDVLAARLWDDEPPERARANLHTYISRLRRVIRESAAATGQRPEAAISLRAHSYTLDAEPEIIDWHRYLRLADEARAAAESAAGAPDEPDRDRAAHKEAAALALFKQADGLWSGEALSGLPGVWAQAARTSMAERRLTATHARVELLMRQRQFADAVSELTELSELHPMDETLTRHLMVALYGSGRHADALAVYQRVRRLLRDRLGTDPGERLAHTHGLVLRQVPLTDLVPGLRPEAPSGPSPSAPGPRNLPRRQRLVGRTSELGRLLAESTGGSAGPVITIEAISGMAGVGKSTLALHAAYRLGDRFPDAQIFIDLHAHSVTRAPLTPAAGLVALLRAFGIPPTGIPHDLQERTALWRTVLTGKRAVIVLDDAQNSEQVAPLLPDDSDSLILITSRRRLTELPSARPVFVDVLPLDDAVDLFRRLVGTERAGDTDKIKAVVERCALLPLAVEIVASRFKARPSWNLDHLLERLSREPGRLREIRDGHQEMAAAFEMSYNALTTPQRAAFRRLSLHPGPDFGAHAAASIIGEPLDRTERLIEDLLDCHLLQEPRANRYRFHDLLAEYAMLLAESEGRANTDAFLRLVEHALRTADSADRWLRPHRSRLDLPAPARDVCTPAFADADEAHAWVVEEMECLLAVEQRARRLGHTAEAAWLAHVLAEFADSEGYWPEAVDMHRAAADHWHTAASPHAEAWALLALAGVHARASRYPLSAEAAEHALALARACSDRPSTAEALNQLGVLHWHVSEYDAAVTILKEALALRGDDPWNRARTFNNMAITYLHMGDHKNALDSFSRASHDLHLSGDRRLEGKLLSNMGDLHRRAGATESARSAYQEALALSADSGSENDRAVIRMNIAGTMRIPAELDTAVEFYASSLAVFRRLGDRKNETSALNGLGTVYRTAGRHTEAAIHHDAALRLARELGVGDDEAAALRGLGLAAAAAGQYDRARAHLEEAAALALRIGVPEEEALACEALAQLLHDEGRQEEARGLWQRALTLFEPFNNVAAERIWERVIEFDQNRSRAWRREA</sequence>